<organism evidence="8 9">
    <name type="scientific">Lysobacter arvi</name>
    <dbReference type="NCBI Taxonomy" id="3038776"/>
    <lineage>
        <taxon>Bacteria</taxon>
        <taxon>Pseudomonadati</taxon>
        <taxon>Pseudomonadota</taxon>
        <taxon>Gammaproteobacteria</taxon>
        <taxon>Lysobacterales</taxon>
        <taxon>Lysobacteraceae</taxon>
        <taxon>Lysobacter</taxon>
    </lineage>
</organism>
<keyword evidence="9" id="KW-1185">Reference proteome</keyword>
<dbReference type="InterPro" id="IPR051544">
    <property type="entry name" value="TPS_OM_transporter"/>
</dbReference>
<dbReference type="RefSeq" id="WP_309262737.1">
    <property type="nucleotide sequence ID" value="NZ_JARUHG010000003.1"/>
</dbReference>
<keyword evidence="1" id="KW-0472">Membrane</keyword>
<dbReference type="Proteomes" id="UP001233535">
    <property type="component" value="Unassembled WGS sequence"/>
</dbReference>
<evidence type="ECO:0000256" key="5">
    <source>
        <dbReference type="SAM" id="SignalP"/>
    </source>
</evidence>
<reference evidence="8 9" key="1">
    <citation type="submission" date="2023-04" db="EMBL/GenBank/DDBJ databases">
        <title>Lysobacter sp. strain UC isolated from soil sample.</title>
        <authorList>
            <person name="Choksket S."/>
            <person name="Harshvardhan F."/>
            <person name="Rana R."/>
            <person name="Patil P.B."/>
            <person name="Korpole S."/>
        </authorList>
    </citation>
    <scope>NUCLEOTIDE SEQUENCE [LARGE SCALE GENOMIC DNA]</scope>
    <source>
        <strain evidence="8 9">UC</strain>
    </source>
</reference>
<feature type="region of interest" description="Disordered" evidence="4">
    <location>
        <begin position="39"/>
        <end position="62"/>
    </location>
</feature>
<evidence type="ECO:0000259" key="6">
    <source>
        <dbReference type="Pfam" id="PF03865"/>
    </source>
</evidence>
<dbReference type="Gene3D" id="2.40.160.50">
    <property type="entry name" value="membrane protein fhac: a member of the omp85/tpsb transporter family"/>
    <property type="match status" value="1"/>
</dbReference>
<dbReference type="Pfam" id="PF08479">
    <property type="entry name" value="POTRA_2"/>
    <property type="match status" value="1"/>
</dbReference>
<feature type="signal peptide" evidence="5">
    <location>
        <begin position="1"/>
        <end position="25"/>
    </location>
</feature>
<dbReference type="Pfam" id="PF03865">
    <property type="entry name" value="ShlB"/>
    <property type="match status" value="1"/>
</dbReference>
<dbReference type="PANTHER" id="PTHR34597:SF3">
    <property type="entry name" value="OUTER MEMBRANE TRANSPORTER CDIB"/>
    <property type="match status" value="1"/>
</dbReference>
<feature type="domain" description="Haemolysin activator HlyB C-terminal" evidence="6">
    <location>
        <begin position="207"/>
        <end position="525"/>
    </location>
</feature>
<comment type="caution">
    <text evidence="8">The sequence shown here is derived from an EMBL/GenBank/DDBJ whole genome shotgun (WGS) entry which is preliminary data.</text>
</comment>
<dbReference type="EMBL" id="JARUHG010000003">
    <property type="protein sequence ID" value="MDR0183600.1"/>
    <property type="molecule type" value="Genomic_DNA"/>
</dbReference>
<keyword evidence="2" id="KW-0812">Transmembrane</keyword>
<sequence>MKSIPRAGVGLTLCSLALLHARAEAVEYVTNSGTLLRQNPVLTGPGARSGTSSPTIDPAPAPLPEAAPGELAFVVNDVQLTGDATDAERARIADVVAPIRGHRITFARLQALRGEINLALFRFADAPVSVRLPPQSITDGVVRLEVLHGRIEDVRVENASNVSNRVLEDLFARRRTLRQIRRGVRLAQRLPGVGAVQALMSEGRENGGTLVTVQVAPGDTLAGGVVVDNAGSTGAGKVRVGLAGSFENPFGQGDRLDALAYLTPGGLQSGDGVGETRLGRIGYETSFAQGRARVGAAYSQVGYRLGGAFEGLGKGDARVGSLYAVAPALHAGGSDLDVGATIERRRLDDRRFGDLLESRRESDALALTLNGDVSGALQAHRMAVRYTGEVRKGQIRREEIDRTTQDVLAQDGKRDFLVVRLSADVLKAVTPNVVLSARGRGQWSGEALDASERAALGGPDAVRAYDQNAAAVDSGGVVSLGASYHLPRARGTTIDLFYDYGRGTVRALGDSASERASLHGAGVGLAWQRNGFAAQISYARPTGASTATAHGQTWFTVRKSF</sequence>
<evidence type="ECO:0000259" key="7">
    <source>
        <dbReference type="Pfam" id="PF08479"/>
    </source>
</evidence>
<evidence type="ECO:0000256" key="4">
    <source>
        <dbReference type="SAM" id="MobiDB-lite"/>
    </source>
</evidence>
<dbReference type="PANTHER" id="PTHR34597">
    <property type="entry name" value="SLR1661 PROTEIN"/>
    <property type="match status" value="1"/>
</dbReference>
<keyword evidence="1" id="KW-1134">Transmembrane beta strand</keyword>
<name>A0ABU1CF75_9GAMM</name>
<evidence type="ECO:0000256" key="1">
    <source>
        <dbReference type="ARBA" id="ARBA00022452"/>
    </source>
</evidence>
<dbReference type="InterPro" id="IPR005565">
    <property type="entry name" value="Hemolysn_activator_HlyB_C"/>
</dbReference>
<dbReference type="InterPro" id="IPR013686">
    <property type="entry name" value="Polypept-transport_assoc_ShlB"/>
</dbReference>
<gene>
    <name evidence="8" type="ORF">P8609_11580</name>
</gene>
<evidence type="ECO:0000256" key="3">
    <source>
        <dbReference type="ARBA" id="ARBA00023237"/>
    </source>
</evidence>
<evidence type="ECO:0000256" key="2">
    <source>
        <dbReference type="ARBA" id="ARBA00022692"/>
    </source>
</evidence>
<protein>
    <submittedName>
        <fullName evidence="8">ShlB/FhaC/HecB family hemolysin secretion/activation protein</fullName>
    </submittedName>
</protein>
<keyword evidence="5" id="KW-0732">Signal</keyword>
<accession>A0ABU1CF75</accession>
<feature type="chain" id="PRO_5046510299" evidence="5">
    <location>
        <begin position="26"/>
        <end position="561"/>
    </location>
</feature>
<keyword evidence="3" id="KW-0998">Cell outer membrane</keyword>
<evidence type="ECO:0000313" key="8">
    <source>
        <dbReference type="EMBL" id="MDR0183600.1"/>
    </source>
</evidence>
<proteinExistence type="predicted"/>
<evidence type="ECO:0000313" key="9">
    <source>
        <dbReference type="Proteomes" id="UP001233535"/>
    </source>
</evidence>
<feature type="domain" description="Polypeptide-transport-associated ShlB-type" evidence="7">
    <location>
        <begin position="73"/>
        <end position="149"/>
    </location>
</feature>